<dbReference type="AlphaFoldDB" id="A0A2S4PPX7"/>
<feature type="compositionally biased region" description="Low complexity" evidence="1">
    <location>
        <begin position="341"/>
        <end position="350"/>
    </location>
</feature>
<dbReference type="EMBL" id="PEDP01001202">
    <property type="protein sequence ID" value="POS84054.1"/>
    <property type="molecule type" value="Genomic_DNA"/>
</dbReference>
<dbReference type="STRING" id="225359.A0A2S4PPX7"/>
<feature type="compositionally biased region" description="Polar residues" evidence="1">
    <location>
        <begin position="1"/>
        <end position="14"/>
    </location>
</feature>
<feature type="compositionally biased region" description="Basic and acidic residues" evidence="1">
    <location>
        <begin position="351"/>
        <end position="381"/>
    </location>
</feature>
<name>A0A2S4PPX7_9PEZI</name>
<evidence type="ECO:0000313" key="2">
    <source>
        <dbReference type="EMBL" id="POS84054.1"/>
    </source>
</evidence>
<gene>
    <name evidence="2" type="ORF">EPUL_003575</name>
</gene>
<reference evidence="2 3" key="1">
    <citation type="submission" date="2017-10" db="EMBL/GenBank/DDBJ databases">
        <title>Development of genomic resources for the powdery mildew, Erysiphe pulchra.</title>
        <authorList>
            <person name="Wadl P.A."/>
            <person name="Mack B.M."/>
            <person name="Moore G."/>
            <person name="Beltz S.B."/>
        </authorList>
    </citation>
    <scope>NUCLEOTIDE SEQUENCE [LARGE SCALE GENOMIC DNA]</scope>
    <source>
        <strain evidence="2">Cflorida</strain>
    </source>
</reference>
<evidence type="ECO:0000256" key="1">
    <source>
        <dbReference type="SAM" id="MobiDB-lite"/>
    </source>
</evidence>
<dbReference type="OrthoDB" id="4204700at2759"/>
<accession>A0A2S4PPX7</accession>
<feature type="compositionally biased region" description="Polar residues" evidence="1">
    <location>
        <begin position="213"/>
        <end position="225"/>
    </location>
</feature>
<feature type="region of interest" description="Disordered" evidence="1">
    <location>
        <begin position="207"/>
        <end position="236"/>
    </location>
</feature>
<dbReference type="Proteomes" id="UP000237438">
    <property type="component" value="Unassembled WGS sequence"/>
</dbReference>
<organism evidence="2 3">
    <name type="scientific">Erysiphe pulchra</name>
    <dbReference type="NCBI Taxonomy" id="225359"/>
    <lineage>
        <taxon>Eukaryota</taxon>
        <taxon>Fungi</taxon>
        <taxon>Dikarya</taxon>
        <taxon>Ascomycota</taxon>
        <taxon>Pezizomycotina</taxon>
        <taxon>Leotiomycetes</taxon>
        <taxon>Erysiphales</taxon>
        <taxon>Erysiphaceae</taxon>
        <taxon>Erysiphe</taxon>
    </lineage>
</organism>
<protein>
    <submittedName>
        <fullName evidence="2">Uncharacterized protein</fullName>
    </submittedName>
</protein>
<keyword evidence="3" id="KW-1185">Reference proteome</keyword>
<feature type="compositionally biased region" description="Basic and acidic residues" evidence="1">
    <location>
        <begin position="303"/>
        <end position="314"/>
    </location>
</feature>
<feature type="region of interest" description="Disordered" evidence="1">
    <location>
        <begin position="264"/>
        <end position="381"/>
    </location>
</feature>
<comment type="caution">
    <text evidence="2">The sequence shown here is derived from an EMBL/GenBank/DDBJ whole genome shotgun (WGS) entry which is preliminary data.</text>
</comment>
<feature type="compositionally biased region" description="Polar residues" evidence="1">
    <location>
        <begin position="316"/>
        <end position="331"/>
    </location>
</feature>
<feature type="compositionally biased region" description="Polar residues" evidence="1">
    <location>
        <begin position="266"/>
        <end position="280"/>
    </location>
</feature>
<proteinExistence type="predicted"/>
<evidence type="ECO:0000313" key="3">
    <source>
        <dbReference type="Proteomes" id="UP000237438"/>
    </source>
</evidence>
<sequence length="381" mass="42632">MVLENASNPSSDQGFSDELPSDNDPYEHSRSNTSKSQYFIDTANLPKPVPVIGSLLGYPRRFKQEAHLKILLASKELGRPLKQDEVDALAFWLAKRQSITSWGAPIGFAAGCWRAYDTAKTHRFPFWQPNSNHLKVNVFGPLRGPPAVFCWHALRVLAYGLTGDFIGRLLLGSYAMSTSAVGASNDPRLYEYINSIKEKAREFSANDVRSRNPMGNASRQTNTPHGNVVDGASPTNNDETFCDELYNEPDQVLGKAGYPKAERWTTTKPVPLSSQNTKTSPLDDLYRASSSGMSEMSEDSSLEDSHISAWDRIRSGQHNPLSSTPTKINRNPRSKIIQKPESSYDSFSYSKSDEERSYAEDEAQKQFDARIERERYGRDST</sequence>
<feature type="region of interest" description="Disordered" evidence="1">
    <location>
        <begin position="1"/>
        <end position="33"/>
    </location>
</feature>